<organism evidence="2 3">
    <name type="scientific">Agrobacterium deltaense NCPPB 1641</name>
    <dbReference type="NCBI Taxonomy" id="1183425"/>
    <lineage>
        <taxon>Bacteria</taxon>
        <taxon>Pseudomonadati</taxon>
        <taxon>Pseudomonadota</taxon>
        <taxon>Alphaproteobacteria</taxon>
        <taxon>Hyphomicrobiales</taxon>
        <taxon>Rhizobiaceae</taxon>
        <taxon>Rhizobium/Agrobacterium group</taxon>
        <taxon>Agrobacterium</taxon>
    </lineage>
</organism>
<accession>A0A1S7TKN7</accession>
<gene>
    <name evidence="2" type="ORF">AGR7A_Cc130040</name>
</gene>
<dbReference type="GO" id="GO:0006950">
    <property type="term" value="P:response to stress"/>
    <property type="evidence" value="ECO:0007669"/>
    <property type="project" value="TreeGrafter"/>
</dbReference>
<dbReference type="GO" id="GO:0003700">
    <property type="term" value="F:DNA-binding transcription factor activity"/>
    <property type="evidence" value="ECO:0007669"/>
    <property type="project" value="InterPro"/>
</dbReference>
<dbReference type="Proteomes" id="UP000192140">
    <property type="component" value="Unassembled WGS sequence"/>
</dbReference>
<dbReference type="InterPro" id="IPR036390">
    <property type="entry name" value="WH_DNA-bd_sf"/>
</dbReference>
<sequence>MKTDNAHILSALAVAIFRTNGALIAAGDALSAPFGLSSARWQVLGAVALAGQPLTVAQIARNMGQTRQGVQRLIDEMERQDIVCFENNPHHKRAKLIRLTEKGENAYASTMQQWNELAGRLATDMQAEQLSNAIDCLNQLFAGLDADPPQG</sequence>
<dbReference type="RefSeq" id="WP_080851589.1">
    <property type="nucleotide sequence ID" value="NZ_LT009775.1"/>
</dbReference>
<evidence type="ECO:0000259" key="1">
    <source>
        <dbReference type="PROSITE" id="PS50995"/>
    </source>
</evidence>
<dbReference type="EMBL" id="FCNP01000005">
    <property type="protein sequence ID" value="CVI54827.1"/>
    <property type="molecule type" value="Genomic_DNA"/>
</dbReference>
<reference evidence="2" key="1">
    <citation type="submission" date="2016-01" db="EMBL/GenBank/DDBJ databases">
        <authorList>
            <person name="Regsiter A."/>
            <person name="william w."/>
        </authorList>
    </citation>
    <scope>NUCLEOTIDE SEQUENCE</scope>
    <source>
        <strain evidence="2">NCPPB 1641</strain>
    </source>
</reference>
<dbReference type="InterPro" id="IPR000835">
    <property type="entry name" value="HTH_MarR-typ"/>
</dbReference>
<feature type="domain" description="HTH marR-type" evidence="1">
    <location>
        <begin position="9"/>
        <end position="142"/>
    </location>
</feature>
<dbReference type="Gene3D" id="1.10.10.10">
    <property type="entry name" value="Winged helix-like DNA-binding domain superfamily/Winged helix DNA-binding domain"/>
    <property type="match status" value="1"/>
</dbReference>
<dbReference type="PANTHER" id="PTHR33164">
    <property type="entry name" value="TRANSCRIPTIONAL REGULATOR, MARR FAMILY"/>
    <property type="match status" value="1"/>
</dbReference>
<dbReference type="PANTHER" id="PTHR33164:SF43">
    <property type="entry name" value="HTH-TYPE TRANSCRIPTIONAL REPRESSOR YETL"/>
    <property type="match status" value="1"/>
</dbReference>
<dbReference type="PROSITE" id="PS50995">
    <property type="entry name" value="HTH_MARR_2"/>
    <property type="match status" value="1"/>
</dbReference>
<dbReference type="InterPro" id="IPR039422">
    <property type="entry name" value="MarR/SlyA-like"/>
</dbReference>
<name>A0A1S7TKN7_9HYPH</name>
<dbReference type="InterPro" id="IPR036388">
    <property type="entry name" value="WH-like_DNA-bd_sf"/>
</dbReference>
<proteinExistence type="predicted"/>
<protein>
    <submittedName>
        <fullName evidence="2">Transcriptional regulator, MarR family</fullName>
    </submittedName>
</protein>
<dbReference type="Pfam" id="PF12802">
    <property type="entry name" value="MarR_2"/>
    <property type="match status" value="1"/>
</dbReference>
<comment type="caution">
    <text evidence="2">The sequence shown here is derived from an EMBL/GenBank/DDBJ whole genome shotgun (WGS) entry which is preliminary data.</text>
</comment>
<evidence type="ECO:0000313" key="3">
    <source>
        <dbReference type="Proteomes" id="UP000192140"/>
    </source>
</evidence>
<keyword evidence="3" id="KW-1185">Reference proteome</keyword>
<dbReference type="SMART" id="SM00347">
    <property type="entry name" value="HTH_MARR"/>
    <property type="match status" value="1"/>
</dbReference>
<dbReference type="AlphaFoldDB" id="A0A1S7TKN7"/>
<dbReference type="SUPFAM" id="SSF46785">
    <property type="entry name" value="Winged helix' DNA-binding domain"/>
    <property type="match status" value="1"/>
</dbReference>
<evidence type="ECO:0000313" key="2">
    <source>
        <dbReference type="EMBL" id="CVI54827.1"/>
    </source>
</evidence>